<dbReference type="SMART" id="SM00332">
    <property type="entry name" value="PP2Cc"/>
    <property type="match status" value="1"/>
</dbReference>
<comment type="caution">
    <text evidence="2">The sequence shown here is derived from an EMBL/GenBank/DDBJ whole genome shotgun (WGS) entry which is preliminary data.</text>
</comment>
<proteinExistence type="predicted"/>
<dbReference type="Pfam" id="PF13672">
    <property type="entry name" value="PP2C_2"/>
    <property type="match status" value="1"/>
</dbReference>
<dbReference type="InterPro" id="IPR001932">
    <property type="entry name" value="PPM-type_phosphatase-like_dom"/>
</dbReference>
<organism evidence="2 3">
    <name type="scientific">Candidatus Caccousia avicola</name>
    <dbReference type="NCBI Taxonomy" id="2840721"/>
    <lineage>
        <taxon>Bacteria</taxon>
        <taxon>Bacillati</taxon>
        <taxon>Bacillota</taxon>
        <taxon>Clostridia</taxon>
        <taxon>Eubacteriales</taxon>
        <taxon>Oscillospiraceae</taxon>
        <taxon>Oscillospiraceae incertae sedis</taxon>
        <taxon>Candidatus Caccousia</taxon>
    </lineage>
</organism>
<dbReference type="SUPFAM" id="SSF81606">
    <property type="entry name" value="PP2C-like"/>
    <property type="match status" value="1"/>
</dbReference>
<protein>
    <submittedName>
        <fullName evidence="2">Stp1/IreP family PP2C-type Ser/Thr phosphatase</fullName>
    </submittedName>
</protein>
<evidence type="ECO:0000259" key="1">
    <source>
        <dbReference type="PROSITE" id="PS51746"/>
    </source>
</evidence>
<dbReference type="PROSITE" id="PS51746">
    <property type="entry name" value="PPM_2"/>
    <property type="match status" value="1"/>
</dbReference>
<dbReference type="GO" id="GO:0004722">
    <property type="term" value="F:protein serine/threonine phosphatase activity"/>
    <property type="evidence" value="ECO:0007669"/>
    <property type="project" value="InterPro"/>
</dbReference>
<sequence>MQLYGKSDVGLVRKSNQDRFAYGELPGEGAWLVVCDGMGGANGGNVASKIAVDRISWQFKSTYWKNISSEGIKNIIITAIYNANRAIYQQAQSDPTLRGMGTTVVTAIVRDGRAYLAHAGDSRAYLASDSKLTRITTDHSIVQELVSNGDITEEEARVHPQKNIITRVLGVEPTVEIDYQEVELLAGDRLLLCTDGLTNYVEEKDILRLSARELEECCDLLISMAKDSGGGDNITVAAVKY</sequence>
<accession>A0A9D1AQ62</accession>
<dbReference type="Gene3D" id="3.60.40.10">
    <property type="entry name" value="PPM-type phosphatase domain"/>
    <property type="match status" value="1"/>
</dbReference>
<reference evidence="2" key="1">
    <citation type="submission" date="2020-10" db="EMBL/GenBank/DDBJ databases">
        <authorList>
            <person name="Gilroy R."/>
        </authorList>
    </citation>
    <scope>NUCLEOTIDE SEQUENCE</scope>
    <source>
        <strain evidence="2">ChiSxjej1B13-7958</strain>
    </source>
</reference>
<dbReference type="PANTHER" id="PTHR13832:SF827">
    <property type="entry name" value="PROTEIN PHOSPHATASE 1L"/>
    <property type="match status" value="1"/>
</dbReference>
<gene>
    <name evidence="2" type="ORF">IAB89_11660</name>
</gene>
<name>A0A9D1AQ62_9FIRM</name>
<dbReference type="InterPro" id="IPR015655">
    <property type="entry name" value="PP2C"/>
</dbReference>
<dbReference type="CDD" id="cd00143">
    <property type="entry name" value="PP2Cc"/>
    <property type="match status" value="1"/>
</dbReference>
<dbReference type="SMART" id="SM00331">
    <property type="entry name" value="PP2C_SIG"/>
    <property type="match status" value="1"/>
</dbReference>
<dbReference type="InterPro" id="IPR036457">
    <property type="entry name" value="PPM-type-like_dom_sf"/>
</dbReference>
<evidence type="ECO:0000313" key="2">
    <source>
        <dbReference type="EMBL" id="HIR48288.1"/>
    </source>
</evidence>
<evidence type="ECO:0000313" key="3">
    <source>
        <dbReference type="Proteomes" id="UP000824242"/>
    </source>
</evidence>
<dbReference type="PANTHER" id="PTHR13832">
    <property type="entry name" value="PROTEIN PHOSPHATASE 2C"/>
    <property type="match status" value="1"/>
</dbReference>
<reference evidence="2" key="2">
    <citation type="journal article" date="2021" name="PeerJ">
        <title>Extensive microbial diversity within the chicken gut microbiome revealed by metagenomics and culture.</title>
        <authorList>
            <person name="Gilroy R."/>
            <person name="Ravi A."/>
            <person name="Getino M."/>
            <person name="Pursley I."/>
            <person name="Horton D.L."/>
            <person name="Alikhan N.F."/>
            <person name="Baker D."/>
            <person name="Gharbi K."/>
            <person name="Hall N."/>
            <person name="Watson M."/>
            <person name="Adriaenssens E.M."/>
            <person name="Foster-Nyarko E."/>
            <person name="Jarju S."/>
            <person name="Secka A."/>
            <person name="Antonio M."/>
            <person name="Oren A."/>
            <person name="Chaudhuri R.R."/>
            <person name="La Ragione R."/>
            <person name="Hildebrand F."/>
            <person name="Pallen M.J."/>
        </authorList>
    </citation>
    <scope>NUCLEOTIDE SEQUENCE</scope>
    <source>
        <strain evidence="2">ChiSxjej1B13-7958</strain>
    </source>
</reference>
<dbReference type="AlphaFoldDB" id="A0A9D1AQ62"/>
<feature type="domain" description="PPM-type phosphatase" evidence="1">
    <location>
        <begin position="1"/>
        <end position="241"/>
    </location>
</feature>
<dbReference type="Proteomes" id="UP000824242">
    <property type="component" value="Unassembled WGS sequence"/>
</dbReference>
<dbReference type="NCBIfam" id="NF033484">
    <property type="entry name" value="Stp1_PP2C_phos"/>
    <property type="match status" value="1"/>
</dbReference>
<dbReference type="EMBL" id="DVGZ01000126">
    <property type="protein sequence ID" value="HIR48288.1"/>
    <property type="molecule type" value="Genomic_DNA"/>
</dbReference>